<dbReference type="AlphaFoldDB" id="T5ANV1"/>
<evidence type="ECO:0000256" key="2">
    <source>
        <dbReference type="SAM" id="MobiDB-lite"/>
    </source>
</evidence>
<dbReference type="GO" id="GO:0005681">
    <property type="term" value="C:spliceosomal complex"/>
    <property type="evidence" value="ECO:0007669"/>
    <property type="project" value="TreeGrafter"/>
</dbReference>
<sequence length="280" mass="31677">MASKVDARLVKATKFPPEFNQKVDTEKVNMPVMKKWIAKRLCEVLGSEDDVLIEMCCNLIEGSRYPDIKSMQIQITGFLDKDTAPFCKELWNLLLSGQSSPQGVPKELLEAKKLELMQGKRTRVAAVNIKTRKKEILATRDKLEIPGTHRDGEETAPLAIATEVALAERDSGRLLPRLEDVERATPALLEVTRTLNADEDVKGVDAAETADFEAAKETLLAGGVTVHPKFHFHPVMAKPLMFWKMNLVPLLRSRSCPLRETTKRRRRRRPQQDEKLLKEN</sequence>
<dbReference type="Pfam" id="PF01480">
    <property type="entry name" value="PWI"/>
    <property type="match status" value="1"/>
</dbReference>
<dbReference type="InterPro" id="IPR036483">
    <property type="entry name" value="PWI_dom_sf"/>
</dbReference>
<dbReference type="HOGENOM" id="CLU_994340_0_0_1"/>
<dbReference type="PROSITE" id="PS51025">
    <property type="entry name" value="PWI"/>
    <property type="match status" value="1"/>
</dbReference>
<evidence type="ECO:0000313" key="5">
    <source>
        <dbReference type="Proteomes" id="UP000019374"/>
    </source>
</evidence>
<reference evidence="4 5" key="1">
    <citation type="journal article" date="2013" name="Chin. Sci. Bull.">
        <title>Genome survey uncovers the secrets of sex and lifestyle in caterpillar fungus.</title>
        <authorList>
            <person name="Hu X."/>
            <person name="Zhang Y."/>
            <person name="Xiao G."/>
            <person name="Zheng P."/>
            <person name="Xia Y."/>
            <person name="Zhang X."/>
            <person name="St Leger R.J."/>
            <person name="Liu X."/>
            <person name="Wang C."/>
        </authorList>
    </citation>
    <scope>NUCLEOTIDE SEQUENCE [LARGE SCALE GENOMIC DNA]</scope>
    <source>
        <strain evidence="5">Co18 / CGMCC 3.14243</strain>
        <tissue evidence="4">Fruit-body</tissue>
    </source>
</reference>
<dbReference type="InterPro" id="IPR052225">
    <property type="entry name" value="Ser/Arg_repetitive_matrix"/>
</dbReference>
<dbReference type="eggNOG" id="KOG2146">
    <property type="taxonomic scope" value="Eukaryota"/>
</dbReference>
<evidence type="ECO:0000259" key="3">
    <source>
        <dbReference type="PROSITE" id="PS51025"/>
    </source>
</evidence>
<dbReference type="OrthoDB" id="163257at2759"/>
<dbReference type="GO" id="GO:0006397">
    <property type="term" value="P:mRNA processing"/>
    <property type="evidence" value="ECO:0007669"/>
    <property type="project" value="UniProtKB-KW"/>
</dbReference>
<evidence type="ECO:0000313" key="4">
    <source>
        <dbReference type="EMBL" id="EQL04269.1"/>
    </source>
</evidence>
<protein>
    <submittedName>
        <fullName evidence="4">Splicing factor PWI</fullName>
    </submittedName>
</protein>
<organism evidence="4 5">
    <name type="scientific">Ophiocordyceps sinensis (strain Co18 / CGMCC 3.14243)</name>
    <name type="common">Yarsagumba caterpillar fungus</name>
    <name type="synonym">Hirsutella sinensis</name>
    <dbReference type="NCBI Taxonomy" id="911162"/>
    <lineage>
        <taxon>Eukaryota</taxon>
        <taxon>Fungi</taxon>
        <taxon>Dikarya</taxon>
        <taxon>Ascomycota</taxon>
        <taxon>Pezizomycotina</taxon>
        <taxon>Sordariomycetes</taxon>
        <taxon>Hypocreomycetidae</taxon>
        <taxon>Hypocreales</taxon>
        <taxon>Ophiocordycipitaceae</taxon>
        <taxon>Ophiocordyceps</taxon>
    </lineage>
</organism>
<dbReference type="GO" id="GO:0003723">
    <property type="term" value="F:RNA binding"/>
    <property type="evidence" value="ECO:0007669"/>
    <property type="project" value="TreeGrafter"/>
</dbReference>
<name>T5ANV1_OPHSC</name>
<dbReference type="GO" id="GO:0048024">
    <property type="term" value="P:regulation of mRNA splicing, via spliceosome"/>
    <property type="evidence" value="ECO:0007669"/>
    <property type="project" value="TreeGrafter"/>
</dbReference>
<dbReference type="EMBL" id="KE652172">
    <property type="protein sequence ID" value="EQL04269.1"/>
    <property type="molecule type" value="Genomic_DNA"/>
</dbReference>
<evidence type="ECO:0000256" key="1">
    <source>
        <dbReference type="ARBA" id="ARBA00022664"/>
    </source>
</evidence>
<keyword evidence="1" id="KW-0507">mRNA processing</keyword>
<dbReference type="SMART" id="SM00311">
    <property type="entry name" value="PWI"/>
    <property type="match status" value="1"/>
</dbReference>
<gene>
    <name evidence="4" type="ORF">OCS_00019</name>
</gene>
<feature type="domain" description="PWI" evidence="3">
    <location>
        <begin position="12"/>
        <end position="111"/>
    </location>
</feature>
<dbReference type="InterPro" id="IPR002483">
    <property type="entry name" value="PWI_dom"/>
</dbReference>
<accession>T5ANV1</accession>
<feature type="compositionally biased region" description="Basic and acidic residues" evidence="2">
    <location>
        <begin position="270"/>
        <end position="280"/>
    </location>
</feature>
<proteinExistence type="predicted"/>
<feature type="region of interest" description="Disordered" evidence="2">
    <location>
        <begin position="259"/>
        <end position="280"/>
    </location>
</feature>
<dbReference type="Gene3D" id="1.20.1390.10">
    <property type="entry name" value="PWI domain"/>
    <property type="match status" value="1"/>
</dbReference>
<dbReference type="PANTHER" id="PTHR23148:SF0">
    <property type="entry name" value="SERINE_ARGININE REPETITIVE MATRIX PROTEIN 1"/>
    <property type="match status" value="1"/>
</dbReference>
<dbReference type="SUPFAM" id="SSF101233">
    <property type="entry name" value="PWI domain"/>
    <property type="match status" value="1"/>
</dbReference>
<dbReference type="PANTHER" id="PTHR23148">
    <property type="entry name" value="SERINE/ARGININE REGULATED NUCLEAR MATRIX PROTEIN"/>
    <property type="match status" value="1"/>
</dbReference>
<dbReference type="Proteomes" id="UP000019374">
    <property type="component" value="Unassembled WGS sequence"/>
</dbReference>